<sequence>MPTPTMRFATPLPQSSRSDILEWHFPKPFHGYVLTGRSRAAWHTSFVIPQLNILLDAGLCVNHLRPKHIFLTHGHNDHTLLTPAFVKRGDPPDIFCPAEMKGVLDNFIRAEVMLDLGGLWTAEQADAYKEDPAEYAKLDTPTGSRQTGKFRTHLTHGLCHGDVVPLRRTTNITAMAFKCDHQVPCLGYVFSTTTQRLKPEYTALKGPEIKAVREAGVEITAPVTSPIFAFLGDTTAAVLAAAPEWLRQGIPVVITECSFLLEKHRAQAEKTKHTLWADLEPVVRRWPRTTFVLTHFSLRYSDEEIRAFFAEMEDPPGNIVVWVDGEAVVEGGKK</sequence>
<dbReference type="EMBL" id="JAUEDM010000003">
    <property type="protein sequence ID" value="KAK3322203.1"/>
    <property type="molecule type" value="Genomic_DNA"/>
</dbReference>
<keyword evidence="3" id="KW-1185">Reference proteome</keyword>
<dbReference type="Pfam" id="PF00753">
    <property type="entry name" value="Lactamase_B"/>
    <property type="match status" value="1"/>
</dbReference>
<dbReference type="InterPro" id="IPR036866">
    <property type="entry name" value="RibonucZ/Hydroxyglut_hydro"/>
</dbReference>
<comment type="caution">
    <text evidence="2">The sequence shown here is derived from an EMBL/GenBank/DDBJ whole genome shotgun (WGS) entry which is preliminary data.</text>
</comment>
<dbReference type="AlphaFoldDB" id="A0AAE0M893"/>
<evidence type="ECO:0000259" key="1">
    <source>
        <dbReference type="Pfam" id="PF00753"/>
    </source>
</evidence>
<dbReference type="Proteomes" id="UP001283341">
    <property type="component" value="Unassembled WGS sequence"/>
</dbReference>
<gene>
    <name evidence="2" type="ORF">B0H66DRAFT_553704</name>
</gene>
<dbReference type="SUPFAM" id="SSF56281">
    <property type="entry name" value="Metallo-hydrolase/oxidoreductase"/>
    <property type="match status" value="1"/>
</dbReference>
<accession>A0AAE0M893</accession>
<reference evidence="2" key="2">
    <citation type="submission" date="2023-06" db="EMBL/GenBank/DDBJ databases">
        <authorList>
            <consortium name="Lawrence Berkeley National Laboratory"/>
            <person name="Haridas S."/>
            <person name="Hensen N."/>
            <person name="Bonometti L."/>
            <person name="Westerberg I."/>
            <person name="Brannstrom I.O."/>
            <person name="Guillou S."/>
            <person name="Cros-Aarteil S."/>
            <person name="Calhoun S."/>
            <person name="Kuo A."/>
            <person name="Mondo S."/>
            <person name="Pangilinan J."/>
            <person name="Riley R."/>
            <person name="Labutti K."/>
            <person name="Andreopoulos B."/>
            <person name="Lipzen A."/>
            <person name="Chen C."/>
            <person name="Yanf M."/>
            <person name="Daum C."/>
            <person name="Ng V."/>
            <person name="Clum A."/>
            <person name="Steindorff A."/>
            <person name="Ohm R."/>
            <person name="Martin F."/>
            <person name="Silar P."/>
            <person name="Natvig D."/>
            <person name="Lalanne C."/>
            <person name="Gautier V."/>
            <person name="Ament-Velasquez S.L."/>
            <person name="Kruys A."/>
            <person name="Hutchinson M.I."/>
            <person name="Powell A.J."/>
            <person name="Barry K."/>
            <person name="Miller A.N."/>
            <person name="Grigoriev I.V."/>
            <person name="Debuchy R."/>
            <person name="Gladieux P."/>
            <person name="Thoren M.H."/>
            <person name="Johannesson H."/>
        </authorList>
    </citation>
    <scope>NUCLEOTIDE SEQUENCE</scope>
    <source>
        <strain evidence="2">CBS 118394</strain>
    </source>
</reference>
<feature type="domain" description="Metallo-beta-lactamase" evidence="1">
    <location>
        <begin position="64"/>
        <end position="162"/>
    </location>
</feature>
<dbReference type="PANTHER" id="PTHR46504">
    <property type="entry name" value="TRNASE Z TRZ1"/>
    <property type="match status" value="1"/>
</dbReference>
<protein>
    <submittedName>
        <fullName evidence="2">Beta-lactamase-like protein</fullName>
    </submittedName>
</protein>
<name>A0AAE0M893_9PEZI</name>
<dbReference type="InterPro" id="IPR001279">
    <property type="entry name" value="Metallo-B-lactamas"/>
</dbReference>
<proteinExistence type="predicted"/>
<dbReference type="PANTHER" id="PTHR46504:SF2">
    <property type="entry name" value="TRNASE Z TRZ1"/>
    <property type="match status" value="1"/>
</dbReference>
<dbReference type="Gene3D" id="3.60.15.10">
    <property type="entry name" value="Ribonuclease Z/Hydroxyacylglutathione hydrolase-like"/>
    <property type="match status" value="1"/>
</dbReference>
<reference evidence="2" key="1">
    <citation type="journal article" date="2023" name="Mol. Phylogenet. Evol.">
        <title>Genome-scale phylogeny and comparative genomics of the fungal order Sordariales.</title>
        <authorList>
            <person name="Hensen N."/>
            <person name="Bonometti L."/>
            <person name="Westerberg I."/>
            <person name="Brannstrom I.O."/>
            <person name="Guillou S."/>
            <person name="Cros-Aarteil S."/>
            <person name="Calhoun S."/>
            <person name="Haridas S."/>
            <person name="Kuo A."/>
            <person name="Mondo S."/>
            <person name="Pangilinan J."/>
            <person name="Riley R."/>
            <person name="LaButti K."/>
            <person name="Andreopoulos B."/>
            <person name="Lipzen A."/>
            <person name="Chen C."/>
            <person name="Yan M."/>
            <person name="Daum C."/>
            <person name="Ng V."/>
            <person name="Clum A."/>
            <person name="Steindorff A."/>
            <person name="Ohm R.A."/>
            <person name="Martin F."/>
            <person name="Silar P."/>
            <person name="Natvig D.O."/>
            <person name="Lalanne C."/>
            <person name="Gautier V."/>
            <person name="Ament-Velasquez S.L."/>
            <person name="Kruys A."/>
            <person name="Hutchinson M.I."/>
            <person name="Powell A.J."/>
            <person name="Barry K."/>
            <person name="Miller A.N."/>
            <person name="Grigoriev I.V."/>
            <person name="Debuchy R."/>
            <person name="Gladieux P."/>
            <person name="Hiltunen Thoren M."/>
            <person name="Johannesson H."/>
        </authorList>
    </citation>
    <scope>NUCLEOTIDE SEQUENCE</scope>
    <source>
        <strain evidence="2">CBS 118394</strain>
    </source>
</reference>
<evidence type="ECO:0000313" key="2">
    <source>
        <dbReference type="EMBL" id="KAK3322203.1"/>
    </source>
</evidence>
<organism evidence="2 3">
    <name type="scientific">Apodospora peruviana</name>
    <dbReference type="NCBI Taxonomy" id="516989"/>
    <lineage>
        <taxon>Eukaryota</taxon>
        <taxon>Fungi</taxon>
        <taxon>Dikarya</taxon>
        <taxon>Ascomycota</taxon>
        <taxon>Pezizomycotina</taxon>
        <taxon>Sordariomycetes</taxon>
        <taxon>Sordariomycetidae</taxon>
        <taxon>Sordariales</taxon>
        <taxon>Lasiosphaeriaceae</taxon>
        <taxon>Apodospora</taxon>
    </lineage>
</organism>
<evidence type="ECO:0000313" key="3">
    <source>
        <dbReference type="Proteomes" id="UP001283341"/>
    </source>
</evidence>